<dbReference type="Gene3D" id="3.40.50.620">
    <property type="entry name" value="HUPs"/>
    <property type="match status" value="2"/>
</dbReference>
<dbReference type="PRINTS" id="PR01438">
    <property type="entry name" value="UNVRSLSTRESS"/>
</dbReference>
<protein>
    <submittedName>
        <fullName evidence="3">Universal stress protein</fullName>
    </submittedName>
</protein>
<comment type="similarity">
    <text evidence="1">Belongs to the universal stress protein A family.</text>
</comment>
<comment type="caution">
    <text evidence="3">The sequence shown here is derived from an EMBL/GenBank/DDBJ whole genome shotgun (WGS) entry which is preliminary data.</text>
</comment>
<feature type="domain" description="UspA" evidence="2">
    <location>
        <begin position="46"/>
        <end position="182"/>
    </location>
</feature>
<evidence type="ECO:0000259" key="2">
    <source>
        <dbReference type="Pfam" id="PF00582"/>
    </source>
</evidence>
<dbReference type="CDD" id="cd00293">
    <property type="entry name" value="USP-like"/>
    <property type="match status" value="1"/>
</dbReference>
<name>A0A6I5N6D8_9BIFI</name>
<feature type="domain" description="UspA" evidence="2">
    <location>
        <begin position="220"/>
        <end position="363"/>
    </location>
</feature>
<reference evidence="3 4" key="1">
    <citation type="submission" date="2019-09" db="EMBL/GenBank/DDBJ databases">
        <title>Phylogenetic characterization of a novel taxon of the genus Bifidobacterium: Bifidobacterium choloepi sp. nov.</title>
        <authorList>
            <person name="Modesto M."/>
            <person name="Satti M."/>
        </authorList>
    </citation>
    <scope>NUCLEOTIDE SEQUENCE [LARGE SCALE GENOMIC DNA]</scope>
    <source>
        <strain evidence="3 4">BRDM6</strain>
    </source>
</reference>
<dbReference type="Proteomes" id="UP000469292">
    <property type="component" value="Unassembled WGS sequence"/>
</dbReference>
<sequence length="363" mass="39881">MTANREAREDNATATDRRNTTSFDIDLQKIVDENSHRNYFDLTADIVVGVDGSAESFAALRWALRQAAMTGQHVNAVYGWTYSWDMGPEPTTDEDIRKVRTEINNRLREWVDEATRDFDVADEQIKLTSYRSSGSAALLEIGANAQQIVVGRRSMGRVARWIAGSMSASLAEESPVPVTVIRVPDDDDLSVQDQIASSLTPGDQTVHYELPTSPVPRTSRPIVVGVDGSPDSRHALEFAASLARLHDSPLHVMYCWQFRDLGTVPGYETTVPPMPAAQHYADQRVRDFVASFDGTTLPRLPEGLEIIPEAFHIPAGKGLVSASRYARHIVVGSRGLSGLDAHFLGSISKQVLNSAECNLTIVH</sequence>
<dbReference type="InterPro" id="IPR014729">
    <property type="entry name" value="Rossmann-like_a/b/a_fold"/>
</dbReference>
<dbReference type="PANTHER" id="PTHR46268">
    <property type="entry name" value="STRESS RESPONSE PROTEIN NHAX"/>
    <property type="match status" value="1"/>
</dbReference>
<dbReference type="InterPro" id="IPR006016">
    <property type="entry name" value="UspA"/>
</dbReference>
<dbReference type="RefSeq" id="WP_163226941.1">
    <property type="nucleotide sequence ID" value="NZ_VYSG01000001.1"/>
</dbReference>
<organism evidence="3 4">
    <name type="scientific">Bifidobacterium choloepi</name>
    <dbReference type="NCBI Taxonomy" id="2614131"/>
    <lineage>
        <taxon>Bacteria</taxon>
        <taxon>Bacillati</taxon>
        <taxon>Actinomycetota</taxon>
        <taxon>Actinomycetes</taxon>
        <taxon>Bifidobacteriales</taxon>
        <taxon>Bifidobacteriaceae</taxon>
        <taxon>Bifidobacterium</taxon>
    </lineage>
</organism>
<dbReference type="SUPFAM" id="SSF52402">
    <property type="entry name" value="Adenine nucleotide alpha hydrolases-like"/>
    <property type="match status" value="2"/>
</dbReference>
<dbReference type="AlphaFoldDB" id="A0A6I5N6D8"/>
<accession>A0A6I5N6D8</accession>
<gene>
    <name evidence="3" type="ORF">F6S87_01715</name>
</gene>
<evidence type="ECO:0000313" key="4">
    <source>
        <dbReference type="Proteomes" id="UP000469292"/>
    </source>
</evidence>
<dbReference type="EMBL" id="VYSG01000001">
    <property type="protein sequence ID" value="NEG69361.1"/>
    <property type="molecule type" value="Genomic_DNA"/>
</dbReference>
<dbReference type="PANTHER" id="PTHR46268:SF6">
    <property type="entry name" value="UNIVERSAL STRESS PROTEIN UP12"/>
    <property type="match status" value="1"/>
</dbReference>
<proteinExistence type="inferred from homology"/>
<evidence type="ECO:0000313" key="3">
    <source>
        <dbReference type="EMBL" id="NEG69361.1"/>
    </source>
</evidence>
<keyword evidence="4" id="KW-1185">Reference proteome</keyword>
<evidence type="ECO:0000256" key="1">
    <source>
        <dbReference type="ARBA" id="ARBA00008791"/>
    </source>
</evidence>
<dbReference type="InterPro" id="IPR006015">
    <property type="entry name" value="Universal_stress_UspA"/>
</dbReference>
<dbReference type="Pfam" id="PF00582">
    <property type="entry name" value="Usp"/>
    <property type="match status" value="2"/>
</dbReference>